<dbReference type="InterPro" id="IPR009057">
    <property type="entry name" value="Homeodomain-like_sf"/>
</dbReference>
<keyword evidence="3" id="KW-0804">Transcription</keyword>
<evidence type="ECO:0000313" key="5">
    <source>
        <dbReference type="EMBL" id="HIS93809.1"/>
    </source>
</evidence>
<dbReference type="PANTHER" id="PTHR43280">
    <property type="entry name" value="ARAC-FAMILY TRANSCRIPTIONAL REGULATOR"/>
    <property type="match status" value="1"/>
</dbReference>
<dbReference type="InterPro" id="IPR014710">
    <property type="entry name" value="RmlC-like_jellyroll"/>
</dbReference>
<dbReference type="InterPro" id="IPR018062">
    <property type="entry name" value="HTH_AraC-typ_CS"/>
</dbReference>
<evidence type="ECO:0000256" key="1">
    <source>
        <dbReference type="ARBA" id="ARBA00023015"/>
    </source>
</evidence>
<dbReference type="InterPro" id="IPR020449">
    <property type="entry name" value="Tscrpt_reg_AraC-type_HTH"/>
</dbReference>
<dbReference type="PROSITE" id="PS01124">
    <property type="entry name" value="HTH_ARAC_FAMILY_2"/>
    <property type="match status" value="1"/>
</dbReference>
<accession>A0A9D1K6R1</accession>
<gene>
    <name evidence="5" type="ORF">IAA84_12410</name>
</gene>
<keyword evidence="2" id="KW-0238">DNA-binding</keyword>
<organism evidence="5 6">
    <name type="scientific">Candidatus Alectryocaccomicrobium excrementavium</name>
    <dbReference type="NCBI Taxonomy" id="2840668"/>
    <lineage>
        <taxon>Bacteria</taxon>
        <taxon>Bacillati</taxon>
        <taxon>Bacillota</taxon>
        <taxon>Clostridia</taxon>
        <taxon>Candidatus Alectryocaccomicrobium</taxon>
    </lineage>
</organism>
<dbReference type="InterPro" id="IPR037923">
    <property type="entry name" value="HTH-like"/>
</dbReference>
<dbReference type="PRINTS" id="PR00032">
    <property type="entry name" value="HTHARAC"/>
</dbReference>
<dbReference type="SMART" id="SM00342">
    <property type="entry name" value="HTH_ARAC"/>
    <property type="match status" value="1"/>
</dbReference>
<dbReference type="Proteomes" id="UP000824140">
    <property type="component" value="Unassembled WGS sequence"/>
</dbReference>
<feature type="domain" description="HTH araC/xylS-type" evidence="4">
    <location>
        <begin position="188"/>
        <end position="287"/>
    </location>
</feature>
<reference evidence="5" key="1">
    <citation type="submission" date="2020-10" db="EMBL/GenBank/DDBJ databases">
        <authorList>
            <person name="Gilroy R."/>
        </authorList>
    </citation>
    <scope>NUCLEOTIDE SEQUENCE</scope>
    <source>
        <strain evidence="5">13766</strain>
    </source>
</reference>
<dbReference type="InterPro" id="IPR018060">
    <property type="entry name" value="HTH_AraC"/>
</dbReference>
<evidence type="ECO:0000313" key="6">
    <source>
        <dbReference type="Proteomes" id="UP000824140"/>
    </source>
</evidence>
<dbReference type="Pfam" id="PF12833">
    <property type="entry name" value="HTH_18"/>
    <property type="match status" value="1"/>
</dbReference>
<keyword evidence="1" id="KW-0805">Transcription regulation</keyword>
<evidence type="ECO:0000256" key="2">
    <source>
        <dbReference type="ARBA" id="ARBA00023125"/>
    </source>
</evidence>
<name>A0A9D1K6R1_9FIRM</name>
<comment type="caution">
    <text evidence="5">The sequence shown here is derived from an EMBL/GenBank/DDBJ whole genome shotgun (WGS) entry which is preliminary data.</text>
</comment>
<dbReference type="GO" id="GO:0003700">
    <property type="term" value="F:DNA-binding transcription factor activity"/>
    <property type="evidence" value="ECO:0007669"/>
    <property type="project" value="InterPro"/>
</dbReference>
<evidence type="ECO:0000259" key="4">
    <source>
        <dbReference type="PROSITE" id="PS01124"/>
    </source>
</evidence>
<dbReference type="SUPFAM" id="SSF46689">
    <property type="entry name" value="Homeodomain-like"/>
    <property type="match status" value="2"/>
</dbReference>
<dbReference type="SUPFAM" id="SSF51215">
    <property type="entry name" value="Regulatory protein AraC"/>
    <property type="match status" value="1"/>
</dbReference>
<evidence type="ECO:0000256" key="3">
    <source>
        <dbReference type="ARBA" id="ARBA00023163"/>
    </source>
</evidence>
<reference evidence="5" key="2">
    <citation type="journal article" date="2021" name="PeerJ">
        <title>Extensive microbial diversity within the chicken gut microbiome revealed by metagenomics and culture.</title>
        <authorList>
            <person name="Gilroy R."/>
            <person name="Ravi A."/>
            <person name="Getino M."/>
            <person name="Pursley I."/>
            <person name="Horton D.L."/>
            <person name="Alikhan N.F."/>
            <person name="Baker D."/>
            <person name="Gharbi K."/>
            <person name="Hall N."/>
            <person name="Watson M."/>
            <person name="Adriaenssens E.M."/>
            <person name="Foster-Nyarko E."/>
            <person name="Jarju S."/>
            <person name="Secka A."/>
            <person name="Antonio M."/>
            <person name="Oren A."/>
            <person name="Chaudhuri R.R."/>
            <person name="La Ragione R."/>
            <person name="Hildebrand F."/>
            <person name="Pallen M.J."/>
        </authorList>
    </citation>
    <scope>NUCLEOTIDE SEQUENCE</scope>
    <source>
        <strain evidence="5">13766</strain>
    </source>
</reference>
<dbReference type="GO" id="GO:0043565">
    <property type="term" value="F:sequence-specific DNA binding"/>
    <property type="evidence" value="ECO:0007669"/>
    <property type="project" value="InterPro"/>
</dbReference>
<dbReference type="AlphaFoldDB" id="A0A9D1K6R1"/>
<dbReference type="Gene3D" id="2.60.120.10">
    <property type="entry name" value="Jelly Rolls"/>
    <property type="match status" value="1"/>
</dbReference>
<proteinExistence type="predicted"/>
<sequence length="293" mass="33713">MEAFLPEQAQNGYLVRLFEVEPQPGSRPFREHRHSWFEIVLFKQGHGLYQTATAAYPIQAGDVFVFSSNEVHLITEIGADPPMRLMNLHFDPRYFLAAPYDGLSQMSVSFFTGHSPQFENRLLRGASATQRVRELLLHIEKEFAQKEPEYAWAIRTSIAQILILLIRSLSYGASRPSASSIRHSEAIRLAMEYIQNHLAEELTLETIARTARMSPNYFSTLFRQHNGQPLWDYITAQRIERAMRLLEVNAGQTILDIATQCGFNNTANFNKMFRKHTGQTPSEYRRQGVRSLY</sequence>
<dbReference type="EMBL" id="DVJN01000235">
    <property type="protein sequence ID" value="HIS93809.1"/>
    <property type="molecule type" value="Genomic_DNA"/>
</dbReference>
<dbReference type="Pfam" id="PF02311">
    <property type="entry name" value="AraC_binding"/>
    <property type="match status" value="1"/>
</dbReference>
<dbReference type="Gene3D" id="1.10.10.60">
    <property type="entry name" value="Homeodomain-like"/>
    <property type="match status" value="2"/>
</dbReference>
<protein>
    <submittedName>
        <fullName evidence="5">Helix-turn-helix domain-containing protein</fullName>
    </submittedName>
</protein>
<dbReference type="PROSITE" id="PS00041">
    <property type="entry name" value="HTH_ARAC_FAMILY_1"/>
    <property type="match status" value="1"/>
</dbReference>
<dbReference type="InterPro" id="IPR003313">
    <property type="entry name" value="AraC-bd"/>
</dbReference>
<dbReference type="PANTHER" id="PTHR43280:SF28">
    <property type="entry name" value="HTH-TYPE TRANSCRIPTIONAL ACTIVATOR RHAS"/>
    <property type="match status" value="1"/>
</dbReference>